<organism evidence="2 3">
    <name type="scientific">Nocardiopsis gilva YIM 90087</name>
    <dbReference type="NCBI Taxonomy" id="1235441"/>
    <lineage>
        <taxon>Bacteria</taxon>
        <taxon>Bacillati</taxon>
        <taxon>Actinomycetota</taxon>
        <taxon>Actinomycetes</taxon>
        <taxon>Streptosporangiales</taxon>
        <taxon>Nocardiopsidaceae</taxon>
        <taxon>Nocardiopsis</taxon>
    </lineage>
</organism>
<dbReference type="EMBL" id="CP022753">
    <property type="protein sequence ID" value="ASU81550.1"/>
    <property type="molecule type" value="Genomic_DNA"/>
</dbReference>
<dbReference type="NCBIfam" id="TIGR00616">
    <property type="entry name" value="rect"/>
    <property type="match status" value="1"/>
</dbReference>
<dbReference type="KEGG" id="ngv:CDO52_00965"/>
<protein>
    <recommendedName>
        <fullName evidence="4">Recombinase RecT</fullName>
    </recommendedName>
</protein>
<dbReference type="InterPro" id="IPR004590">
    <property type="entry name" value="ssDNA_annealing_RecT"/>
</dbReference>
<dbReference type="GO" id="GO:0006259">
    <property type="term" value="P:DNA metabolic process"/>
    <property type="evidence" value="ECO:0007669"/>
    <property type="project" value="InterPro"/>
</dbReference>
<dbReference type="Proteomes" id="UP000215005">
    <property type="component" value="Chromosome"/>
</dbReference>
<proteinExistence type="predicted"/>
<evidence type="ECO:0000256" key="1">
    <source>
        <dbReference type="SAM" id="MobiDB-lite"/>
    </source>
</evidence>
<feature type="region of interest" description="Disordered" evidence="1">
    <location>
        <begin position="230"/>
        <end position="286"/>
    </location>
</feature>
<gene>
    <name evidence="2" type="ORF">CDO52_00965</name>
</gene>
<dbReference type="Pfam" id="PF03837">
    <property type="entry name" value="RecT"/>
    <property type="match status" value="1"/>
</dbReference>
<evidence type="ECO:0000313" key="3">
    <source>
        <dbReference type="Proteomes" id="UP000215005"/>
    </source>
</evidence>
<feature type="compositionally biased region" description="Acidic residues" evidence="1">
    <location>
        <begin position="249"/>
        <end position="263"/>
    </location>
</feature>
<dbReference type="OrthoDB" id="5124088at2"/>
<sequence>MSQTVRGEVARQESGPAAVITQYANWFASILPSHVDKRGFIALAKAHLRKNSKLAAAAERNPSGYMMCLSECARLGLVPGDTFHILHFENRRAETVDLVGVVDYTGEIELIYRAGAVSAVKAEIVYERDFFRFTPDMDRPDHQPDWWGERGEMAGVYAYAVMKDGATSRVVVMSRDEVMKVKAVSKRSSAPDSPWQQWEDRMWLKTAVHQLKKWVPTSAEYVRETLRAAAEADATRNRHRTPPSQQEPQPEDPVDAEIVEEPADAGAPQGADDWPEAVPPGSGGAA</sequence>
<keyword evidence="3" id="KW-1185">Reference proteome</keyword>
<dbReference type="AlphaFoldDB" id="A0A223S098"/>
<dbReference type="RefSeq" id="WP_017619550.1">
    <property type="nucleotide sequence ID" value="NZ_ANBG01000245.1"/>
</dbReference>
<evidence type="ECO:0000313" key="2">
    <source>
        <dbReference type="EMBL" id="ASU81550.1"/>
    </source>
</evidence>
<name>A0A223S098_9ACTN</name>
<evidence type="ECO:0008006" key="4">
    <source>
        <dbReference type="Google" id="ProtNLM"/>
    </source>
</evidence>
<dbReference type="InterPro" id="IPR018330">
    <property type="entry name" value="RecT_fam"/>
</dbReference>
<dbReference type="GO" id="GO:0003677">
    <property type="term" value="F:DNA binding"/>
    <property type="evidence" value="ECO:0007669"/>
    <property type="project" value="InterPro"/>
</dbReference>
<reference evidence="2 3" key="1">
    <citation type="submission" date="2017-08" db="EMBL/GenBank/DDBJ databases">
        <title>The complete genome sequence of Nocardiopsis gilva YIM 90087.</title>
        <authorList>
            <person name="Yin M."/>
            <person name="Tang S."/>
        </authorList>
    </citation>
    <scope>NUCLEOTIDE SEQUENCE [LARGE SCALE GENOMIC DNA]</scope>
    <source>
        <strain evidence="2 3">YIM 90087</strain>
    </source>
</reference>
<accession>A0A223S098</accession>